<dbReference type="GO" id="GO:0003824">
    <property type="term" value="F:catalytic activity"/>
    <property type="evidence" value="ECO:0007669"/>
    <property type="project" value="InterPro"/>
</dbReference>
<dbReference type="Pfam" id="PF19580">
    <property type="entry name" value="Exo_endo_phos_3"/>
    <property type="match status" value="1"/>
</dbReference>
<gene>
    <name evidence="2" type="ORF">JCM19296_476</name>
</gene>
<accession>A0A081D7K2</accession>
<evidence type="ECO:0000313" key="2">
    <source>
        <dbReference type="EMBL" id="GAK74898.1"/>
    </source>
</evidence>
<dbReference type="Proteomes" id="UP000028980">
    <property type="component" value="Unassembled WGS sequence"/>
</dbReference>
<protein>
    <recommendedName>
        <fullName evidence="1">Endonuclease/exonuclease/phosphatase domain-containing protein</fullName>
    </recommendedName>
</protein>
<dbReference type="Gene3D" id="3.60.10.10">
    <property type="entry name" value="Endonuclease/exonuclease/phosphatase"/>
    <property type="match status" value="1"/>
</dbReference>
<name>A0A081D7K2_NONUL</name>
<dbReference type="PANTHER" id="PTHR42834:SF1">
    <property type="entry name" value="ENDONUCLEASE_EXONUCLEASE_PHOSPHATASE FAMILY PROTEIN (AFU_ORTHOLOGUE AFUA_3G09210)"/>
    <property type="match status" value="1"/>
</dbReference>
<reference evidence="2 3" key="1">
    <citation type="journal article" date="2014" name="Genome Announc.">
        <title>Draft Genome Sequences of Marine Flavobacterium Nonlabens Strains NR17, NR24, NR27, NR32, NR33, and Ara13.</title>
        <authorList>
            <person name="Nakanishi M."/>
            <person name="Meirelles P."/>
            <person name="Suzuki R."/>
            <person name="Takatani N."/>
            <person name="Mino S."/>
            <person name="Suda W."/>
            <person name="Oshima K."/>
            <person name="Hattori M."/>
            <person name="Ohkuma M."/>
            <person name="Hosokawa M."/>
            <person name="Miyashita K."/>
            <person name="Thompson F.L."/>
            <person name="Niwa A."/>
            <person name="Sawabe T."/>
            <person name="Sawabe T."/>
        </authorList>
    </citation>
    <scope>NUCLEOTIDE SEQUENCE [LARGE SCALE GENOMIC DNA]</scope>
    <source>
        <strain evidence="3">JCM19296</strain>
    </source>
</reference>
<dbReference type="AlphaFoldDB" id="A0A081D7K2"/>
<dbReference type="InterPro" id="IPR005135">
    <property type="entry name" value="Endo/exonuclease/phosphatase"/>
</dbReference>
<proteinExistence type="predicted"/>
<evidence type="ECO:0000313" key="3">
    <source>
        <dbReference type="Proteomes" id="UP000028980"/>
    </source>
</evidence>
<dbReference type="SUPFAM" id="SSF56219">
    <property type="entry name" value="DNase I-like"/>
    <property type="match status" value="1"/>
</dbReference>
<dbReference type="InterPro" id="IPR036691">
    <property type="entry name" value="Endo/exonu/phosph_ase_sf"/>
</dbReference>
<dbReference type="PANTHER" id="PTHR42834">
    <property type="entry name" value="ENDONUCLEASE/EXONUCLEASE/PHOSPHATASE FAMILY PROTEIN (AFU_ORTHOLOGUE AFUA_3G09210)"/>
    <property type="match status" value="1"/>
</dbReference>
<comment type="caution">
    <text evidence="2">The sequence shown here is derived from an EMBL/GenBank/DDBJ whole genome shotgun (WGS) entry which is preliminary data.</text>
</comment>
<evidence type="ECO:0000259" key="1">
    <source>
        <dbReference type="Pfam" id="PF19580"/>
    </source>
</evidence>
<sequence length="329" mass="37962">MAISQQAFEQYTVAFYNLENLFDVHNDEDILDQDFTAQGRKQWTPQRYQKKLQKLSEAISKVGVLQTGKLPAIIGVAEVENEKVLEDLIQRPKLVKGDYGIIHYNSPDERGIDVALLYSKKIFTVQSSTPIAVDVTMPNDEPDRTRDILYVKGFLSGMPLHIYVNHWPSRRDGADSTNEKRVTVAKQLMDHINHVDPQNDRTNQEKHLLEGTNIIVMGDFNDDPENDSIRNEILPHGFQNVTAPLKKFHRGSLNHNFKWNLFDQIMVSDSLINDVPDALYFHQADIFDDIMLRQWKGKYRGQPARTFVGKTYKGGYSDHFPVYMILRRN</sequence>
<dbReference type="EMBL" id="BBLG01000001">
    <property type="protein sequence ID" value="GAK74898.1"/>
    <property type="molecule type" value="Genomic_DNA"/>
</dbReference>
<feature type="domain" description="Endonuclease/exonuclease/phosphatase" evidence="1">
    <location>
        <begin position="12"/>
        <end position="328"/>
    </location>
</feature>
<organism evidence="2 3">
    <name type="scientific">Nonlabens ulvanivorans</name>
    <name type="common">Persicivirga ulvanivorans</name>
    <dbReference type="NCBI Taxonomy" id="906888"/>
    <lineage>
        <taxon>Bacteria</taxon>
        <taxon>Pseudomonadati</taxon>
        <taxon>Bacteroidota</taxon>
        <taxon>Flavobacteriia</taxon>
        <taxon>Flavobacteriales</taxon>
        <taxon>Flavobacteriaceae</taxon>
        <taxon>Nonlabens</taxon>
    </lineage>
</organism>